<dbReference type="GO" id="GO:0016773">
    <property type="term" value="F:phosphotransferase activity, alcohol group as acceptor"/>
    <property type="evidence" value="ECO:0007669"/>
    <property type="project" value="InterPro"/>
</dbReference>
<keyword evidence="1" id="KW-0808">Transferase</keyword>
<dbReference type="InterPro" id="IPR011913">
    <property type="entry name" value="RfaE_dom_I"/>
</dbReference>
<reference evidence="4 5" key="1">
    <citation type="submission" date="2019-03" db="EMBL/GenBank/DDBJ databases">
        <title>Complete genome sequence of Ferrigenium kumadai strain An22, a microaerophilic iron-oxidizing bacterium isolated from a paddy field soil.</title>
        <authorList>
            <person name="Watanabe T."/>
            <person name="Asakawa S."/>
        </authorList>
    </citation>
    <scope>NUCLEOTIDE SEQUENCE [LARGE SCALE GENOMIC DNA]</scope>
    <source>
        <strain evidence="4 5">An22</strain>
    </source>
</reference>
<dbReference type="Proteomes" id="UP001319121">
    <property type="component" value="Chromosome"/>
</dbReference>
<dbReference type="SUPFAM" id="SSF53613">
    <property type="entry name" value="Ribokinase-like"/>
    <property type="match status" value="1"/>
</dbReference>
<dbReference type="GO" id="GO:0033785">
    <property type="term" value="F:heptose 7-phosphate kinase activity"/>
    <property type="evidence" value="ECO:0007669"/>
    <property type="project" value="TreeGrafter"/>
</dbReference>
<dbReference type="NCBIfam" id="TIGR02198">
    <property type="entry name" value="rfaE_dom_I"/>
    <property type="match status" value="1"/>
</dbReference>
<proteinExistence type="predicted"/>
<evidence type="ECO:0000256" key="1">
    <source>
        <dbReference type="ARBA" id="ARBA00022679"/>
    </source>
</evidence>
<dbReference type="Pfam" id="PF00294">
    <property type="entry name" value="PfkB"/>
    <property type="match status" value="1"/>
</dbReference>
<dbReference type="GO" id="GO:0005829">
    <property type="term" value="C:cytosol"/>
    <property type="evidence" value="ECO:0007669"/>
    <property type="project" value="TreeGrafter"/>
</dbReference>
<dbReference type="InterPro" id="IPR029056">
    <property type="entry name" value="Ribokinase-like"/>
</dbReference>
<name>A0AAN1SYE2_9PROT</name>
<dbReference type="PROSITE" id="PS00583">
    <property type="entry name" value="PFKB_KINASES_1"/>
    <property type="match status" value="1"/>
</dbReference>
<dbReference type="CDD" id="cd01172">
    <property type="entry name" value="RfaE_like"/>
    <property type="match status" value="1"/>
</dbReference>
<evidence type="ECO:0000259" key="3">
    <source>
        <dbReference type="Pfam" id="PF00294"/>
    </source>
</evidence>
<accession>A0AAN1SYE2</accession>
<gene>
    <name evidence="4" type="primary">waaE</name>
    <name evidence="4" type="ORF">FGKAn22_09600</name>
</gene>
<dbReference type="PANTHER" id="PTHR46969">
    <property type="entry name" value="BIFUNCTIONAL PROTEIN HLDE"/>
    <property type="match status" value="1"/>
</dbReference>
<organism evidence="4 5">
    <name type="scientific">Ferrigenium kumadai</name>
    <dbReference type="NCBI Taxonomy" id="1682490"/>
    <lineage>
        <taxon>Bacteria</taxon>
        <taxon>Pseudomonadati</taxon>
        <taxon>Pseudomonadota</taxon>
        <taxon>Betaproteobacteria</taxon>
        <taxon>Nitrosomonadales</taxon>
        <taxon>Gallionellaceae</taxon>
        <taxon>Ferrigenium</taxon>
    </lineage>
</organism>
<dbReference type="InterPro" id="IPR002173">
    <property type="entry name" value="Carboh/pur_kinase_PfkB_CS"/>
</dbReference>
<feature type="domain" description="Carbohydrate kinase PfkB" evidence="3">
    <location>
        <begin position="10"/>
        <end position="301"/>
    </location>
</feature>
<dbReference type="EMBL" id="AP019536">
    <property type="protein sequence ID" value="BBI99267.1"/>
    <property type="molecule type" value="Genomic_DNA"/>
</dbReference>
<sequence length="313" mass="33583">MTALPTFEKAKILVVGDVMLDRYWFGDVSRISPEAPVPVLKVSKVEERPGGAANVARNIAALGAHCTLLSVVGADEAGDCLQRLLTEQGKVTAMLHRDDTISTTIKLRAVARQQQLLRIDFETSPSHEVLNAKLADFRAKLAGADVVVLSDYGKGGLAHIAEMIRLARAAGKPVLVDPKGDDYARYRGATLLTPNRSEFREVAGSWKSEDDLTARAENLRKELELDALLVTRSEEGMSLYRAGGALHEPTQTREVFDVSGAGDTVIATLAVMLATGEGLPEAMRIANRAAGIVVGKLGTAVVSRDEIIQDMGL</sequence>
<dbReference type="RefSeq" id="WP_212786856.1">
    <property type="nucleotide sequence ID" value="NZ_AP019536.1"/>
</dbReference>
<dbReference type="FunFam" id="3.40.1190.20:FF:000002">
    <property type="entry name" value="Bifunctional protein HldE"/>
    <property type="match status" value="1"/>
</dbReference>
<protein>
    <submittedName>
        <fullName evidence="4">ADP-heptose synthase</fullName>
    </submittedName>
</protein>
<evidence type="ECO:0000313" key="5">
    <source>
        <dbReference type="Proteomes" id="UP001319121"/>
    </source>
</evidence>
<evidence type="ECO:0000256" key="2">
    <source>
        <dbReference type="ARBA" id="ARBA00022777"/>
    </source>
</evidence>
<dbReference type="InterPro" id="IPR011611">
    <property type="entry name" value="PfkB_dom"/>
</dbReference>
<dbReference type="PANTHER" id="PTHR46969:SF1">
    <property type="entry name" value="BIFUNCTIONAL PROTEIN HLDE"/>
    <property type="match status" value="1"/>
</dbReference>
<dbReference type="GO" id="GO:0033786">
    <property type="term" value="F:heptose-1-phosphate adenylyltransferase activity"/>
    <property type="evidence" value="ECO:0007669"/>
    <property type="project" value="TreeGrafter"/>
</dbReference>
<dbReference type="AlphaFoldDB" id="A0AAN1SYE2"/>
<dbReference type="Gene3D" id="3.40.1190.20">
    <property type="match status" value="1"/>
</dbReference>
<evidence type="ECO:0000313" key="4">
    <source>
        <dbReference type="EMBL" id="BBI99267.1"/>
    </source>
</evidence>
<keyword evidence="5" id="KW-1185">Reference proteome</keyword>
<dbReference type="KEGG" id="fku:FGKAn22_09600"/>
<keyword evidence="2" id="KW-0418">Kinase</keyword>